<reference evidence="15 16" key="1">
    <citation type="submission" date="2018-04" db="EMBL/GenBank/DDBJ databases">
        <title>The genome of golden apple snail Pomacea canaliculata provides insight into stress tolerance and invasive adaptation.</title>
        <authorList>
            <person name="Liu C."/>
            <person name="Liu B."/>
            <person name="Ren Y."/>
            <person name="Zhang Y."/>
            <person name="Wang H."/>
            <person name="Li S."/>
            <person name="Jiang F."/>
            <person name="Yin L."/>
            <person name="Zhang G."/>
            <person name="Qian W."/>
            <person name="Fan W."/>
        </authorList>
    </citation>
    <scope>NUCLEOTIDE SEQUENCE [LARGE SCALE GENOMIC DNA]</scope>
    <source>
        <strain evidence="15">SZHN2017</strain>
        <tissue evidence="15">Muscle</tissue>
    </source>
</reference>
<evidence type="ECO:0000256" key="13">
    <source>
        <dbReference type="RuleBase" id="RU362091"/>
    </source>
</evidence>
<sequence length="573" mass="62864">MGIHIPGLIAIIFFYLLIVVVGLWAARKSKQTGATADSENVMLAGRNIGLLIGIFTMTATWVGGAYINGTAEIIVRSGLAWCQAPIGYALSLVVGGLFFANKMRTEGYVTMLDPFQQKYGERMGGLIYIPALMGEVFWTGAVLSALGATLSVIMEIPPQPAIIVSACIALFYTLIGGLYSVAYTDVVQLFCIFIGLWASFPFAMAHKAVSPLTTNATEVWIKSVDPTWSGYYIDSYLVVIFGGVPWQVYFQRVLSAKTAFNAQLLSYIAAIGCIVMALPAMLFGAIAAETDWNNTDYKGPVPIPSENLNLILPMCLQYLCPAAVSFMGLGAVSAAVMSSADSSILSASSMFARNIYKLIFRQKASEIEILWVMRAATFGVSAMSLATALTVSSIYELWFLCADLVYIVLFPQLICVIYAKRTNTYGSLAGYIVGLFFRLSGGEPSMHLEPIMKYPWYDEETKFQLFPFKTFSMLLSLLTIIGVSLPLKYMFETGMIPRRYDFFMCIVNIPDENIVLAARDGATEHTSIVSYYKDGSGKINPALQYSSEDLIAENGYDTIEEKPKLTHKLSVTK</sequence>
<dbReference type="AlphaFoldDB" id="A0A2T7Q0S1"/>
<keyword evidence="6" id="KW-0530">Neurotransmitter biosynthesis</keyword>
<keyword evidence="8" id="KW-0915">Sodium</keyword>
<evidence type="ECO:0000256" key="10">
    <source>
        <dbReference type="ARBA" id="ARBA00023136"/>
    </source>
</evidence>
<keyword evidence="9" id="KW-0406">Ion transport</keyword>
<dbReference type="GO" id="GO:0005307">
    <property type="term" value="F:choline:sodium symporter activity"/>
    <property type="evidence" value="ECO:0007669"/>
    <property type="project" value="TreeGrafter"/>
</dbReference>
<feature type="transmembrane region" description="Helical" evidence="14">
    <location>
        <begin position="160"/>
        <end position="182"/>
    </location>
</feature>
<feature type="transmembrane region" description="Helical" evidence="14">
    <location>
        <begin position="471"/>
        <end position="491"/>
    </location>
</feature>
<feature type="transmembrane region" description="Helical" evidence="14">
    <location>
        <begin position="262"/>
        <end position="288"/>
    </location>
</feature>
<name>A0A2T7Q0S1_POMCA</name>
<dbReference type="Gene3D" id="1.20.1730.10">
    <property type="entry name" value="Sodium/glucose cotransporter"/>
    <property type="match status" value="1"/>
</dbReference>
<keyword evidence="5" id="KW-0769">Symport</keyword>
<dbReference type="EMBL" id="PZQS01000001">
    <property type="protein sequence ID" value="PVD39258.1"/>
    <property type="molecule type" value="Genomic_DNA"/>
</dbReference>
<evidence type="ECO:0000256" key="14">
    <source>
        <dbReference type="SAM" id="Phobius"/>
    </source>
</evidence>
<comment type="subcellular location">
    <subcellularLocation>
        <location evidence="1">Membrane</location>
        <topology evidence="1">Multi-pass membrane protein</topology>
    </subcellularLocation>
</comment>
<keyword evidence="12" id="KW-0739">Sodium transport</keyword>
<evidence type="ECO:0000256" key="1">
    <source>
        <dbReference type="ARBA" id="ARBA00004141"/>
    </source>
</evidence>
<feature type="transmembrane region" description="Helical" evidence="14">
    <location>
        <begin position="189"/>
        <end position="209"/>
    </location>
</feature>
<protein>
    <recommendedName>
        <fullName evidence="17">High-affinity choline transporter 1</fullName>
    </recommendedName>
</protein>
<feature type="transmembrane region" description="Helical" evidence="14">
    <location>
        <begin position="308"/>
        <end position="336"/>
    </location>
</feature>
<evidence type="ECO:0008006" key="17">
    <source>
        <dbReference type="Google" id="ProtNLM"/>
    </source>
</evidence>
<dbReference type="OrthoDB" id="546820at2759"/>
<keyword evidence="4 14" id="KW-0812">Transmembrane</keyword>
<dbReference type="PROSITE" id="PS50283">
    <property type="entry name" value="NA_SOLUT_SYMP_3"/>
    <property type="match status" value="1"/>
</dbReference>
<comment type="caution">
    <text evidence="15">The sequence shown here is derived from an EMBL/GenBank/DDBJ whole genome shotgun (WGS) entry which is preliminary data.</text>
</comment>
<dbReference type="GO" id="GO:0008292">
    <property type="term" value="P:acetylcholine biosynthetic process"/>
    <property type="evidence" value="ECO:0007669"/>
    <property type="project" value="TreeGrafter"/>
</dbReference>
<evidence type="ECO:0000256" key="4">
    <source>
        <dbReference type="ARBA" id="ARBA00022692"/>
    </source>
</evidence>
<keyword evidence="11" id="KW-0325">Glycoprotein</keyword>
<feature type="transmembrane region" description="Helical" evidence="14">
    <location>
        <begin position="369"/>
        <end position="391"/>
    </location>
</feature>
<dbReference type="PANTHER" id="PTHR45897">
    <property type="entry name" value="HIGH-AFFINITY CHOLINE TRANSPORTER 1"/>
    <property type="match status" value="1"/>
</dbReference>
<dbReference type="InterPro" id="IPR052244">
    <property type="entry name" value="Choline_transporter"/>
</dbReference>
<dbReference type="CDD" id="cd11474">
    <property type="entry name" value="SLC5sbd_CHT"/>
    <property type="match status" value="1"/>
</dbReference>
<dbReference type="FunFam" id="1.20.1730.10:FF:000008">
    <property type="entry name" value="High affinity choline transporter 1"/>
    <property type="match status" value="1"/>
</dbReference>
<feature type="transmembrane region" description="Helical" evidence="14">
    <location>
        <begin position="6"/>
        <end position="26"/>
    </location>
</feature>
<accession>A0A2T7Q0S1</accession>
<dbReference type="Proteomes" id="UP000245119">
    <property type="component" value="Linkage Group LG1"/>
</dbReference>
<gene>
    <name evidence="15" type="ORF">C0Q70_01886</name>
</gene>
<feature type="transmembrane region" description="Helical" evidence="14">
    <location>
        <begin position="229"/>
        <end position="250"/>
    </location>
</feature>
<keyword evidence="7 14" id="KW-1133">Transmembrane helix</keyword>
<organism evidence="15 16">
    <name type="scientific">Pomacea canaliculata</name>
    <name type="common">Golden apple snail</name>
    <dbReference type="NCBI Taxonomy" id="400727"/>
    <lineage>
        <taxon>Eukaryota</taxon>
        <taxon>Metazoa</taxon>
        <taxon>Spiralia</taxon>
        <taxon>Lophotrochozoa</taxon>
        <taxon>Mollusca</taxon>
        <taxon>Gastropoda</taxon>
        <taxon>Caenogastropoda</taxon>
        <taxon>Architaenioglossa</taxon>
        <taxon>Ampullarioidea</taxon>
        <taxon>Ampullariidae</taxon>
        <taxon>Pomacea</taxon>
    </lineage>
</organism>
<evidence type="ECO:0000256" key="11">
    <source>
        <dbReference type="ARBA" id="ARBA00023180"/>
    </source>
</evidence>
<keyword evidence="16" id="KW-1185">Reference proteome</keyword>
<dbReference type="Pfam" id="PF00474">
    <property type="entry name" value="SSF"/>
    <property type="match status" value="1"/>
</dbReference>
<evidence type="ECO:0000313" key="15">
    <source>
        <dbReference type="EMBL" id="PVD39258.1"/>
    </source>
</evidence>
<keyword evidence="10 14" id="KW-0472">Membrane</keyword>
<evidence type="ECO:0000256" key="5">
    <source>
        <dbReference type="ARBA" id="ARBA00022847"/>
    </source>
</evidence>
<dbReference type="PANTHER" id="PTHR45897:SF4">
    <property type="entry name" value="HIGH-AFFINITY CHOLINE TRANSPORTER 1"/>
    <property type="match status" value="1"/>
</dbReference>
<evidence type="ECO:0000256" key="12">
    <source>
        <dbReference type="ARBA" id="ARBA00023201"/>
    </source>
</evidence>
<dbReference type="GO" id="GO:0005886">
    <property type="term" value="C:plasma membrane"/>
    <property type="evidence" value="ECO:0007669"/>
    <property type="project" value="TreeGrafter"/>
</dbReference>
<dbReference type="InterPro" id="IPR001734">
    <property type="entry name" value="Na/solute_symporter"/>
</dbReference>
<proteinExistence type="inferred from homology"/>
<comment type="similarity">
    <text evidence="2 13">Belongs to the sodium:solute symporter (SSF) (TC 2.A.21) family.</text>
</comment>
<feature type="transmembrane region" description="Helical" evidence="14">
    <location>
        <begin position="126"/>
        <end position="154"/>
    </location>
</feature>
<evidence type="ECO:0000256" key="2">
    <source>
        <dbReference type="ARBA" id="ARBA00006434"/>
    </source>
</evidence>
<keyword evidence="3" id="KW-0813">Transport</keyword>
<evidence type="ECO:0000256" key="3">
    <source>
        <dbReference type="ARBA" id="ARBA00022448"/>
    </source>
</evidence>
<dbReference type="InterPro" id="IPR038377">
    <property type="entry name" value="Na/Glc_symporter_sf"/>
</dbReference>
<feature type="transmembrane region" description="Helical" evidence="14">
    <location>
        <begin position="425"/>
        <end position="441"/>
    </location>
</feature>
<evidence type="ECO:0000256" key="9">
    <source>
        <dbReference type="ARBA" id="ARBA00023065"/>
    </source>
</evidence>
<evidence type="ECO:0000256" key="7">
    <source>
        <dbReference type="ARBA" id="ARBA00022989"/>
    </source>
</evidence>
<feature type="transmembrane region" description="Helical" evidence="14">
    <location>
        <begin position="73"/>
        <end position="100"/>
    </location>
</feature>
<evidence type="ECO:0000256" key="8">
    <source>
        <dbReference type="ARBA" id="ARBA00023053"/>
    </source>
</evidence>
<feature type="transmembrane region" description="Helical" evidence="14">
    <location>
        <begin position="47"/>
        <end position="67"/>
    </location>
</feature>
<feature type="transmembrane region" description="Helical" evidence="14">
    <location>
        <begin position="397"/>
        <end position="418"/>
    </location>
</feature>
<evidence type="ECO:0000313" key="16">
    <source>
        <dbReference type="Proteomes" id="UP000245119"/>
    </source>
</evidence>
<dbReference type="OMA" id="WKTKNTG"/>
<evidence type="ECO:0000256" key="6">
    <source>
        <dbReference type="ARBA" id="ARBA00022979"/>
    </source>
</evidence>